<keyword evidence="13" id="KW-1185">Reference proteome</keyword>
<name>A0A9W8A4P4_9FUNG</name>
<dbReference type="EMBL" id="JANBPT010000544">
    <property type="protein sequence ID" value="KAJ1917357.1"/>
    <property type="molecule type" value="Genomic_DNA"/>
</dbReference>
<evidence type="ECO:0000313" key="12">
    <source>
        <dbReference type="EMBL" id="KAJ1917357.1"/>
    </source>
</evidence>
<comment type="similarity">
    <text evidence="5">In the N-terminal section; belongs to the asparaginase 1 family.</text>
</comment>
<evidence type="ECO:0000256" key="7">
    <source>
        <dbReference type="PROSITE-ProRule" id="PRU10099"/>
    </source>
</evidence>
<dbReference type="InterPro" id="IPR041725">
    <property type="entry name" value="L-asparaginase_I"/>
</dbReference>
<feature type="domain" description="L-asparaginase N-terminal" evidence="10">
    <location>
        <begin position="17"/>
        <end position="304"/>
    </location>
</feature>
<comment type="caution">
    <text evidence="12">The sequence shown here is derived from an EMBL/GenBank/DDBJ whole genome shotgun (WGS) entry which is preliminary data.</text>
</comment>
<evidence type="ECO:0000256" key="5">
    <source>
        <dbReference type="ARBA" id="ARBA00061199"/>
    </source>
</evidence>
<dbReference type="PROSITE" id="PS50088">
    <property type="entry name" value="ANK_REPEAT"/>
    <property type="match status" value="2"/>
</dbReference>
<dbReference type="AlphaFoldDB" id="A0A9W8A4P4"/>
<dbReference type="PROSITE" id="PS00144">
    <property type="entry name" value="ASN_GLN_ASE_1"/>
    <property type="match status" value="1"/>
</dbReference>
<dbReference type="Pfam" id="PF00710">
    <property type="entry name" value="Asparaginase"/>
    <property type="match status" value="1"/>
</dbReference>
<evidence type="ECO:0000256" key="9">
    <source>
        <dbReference type="SAM" id="MobiDB-lite"/>
    </source>
</evidence>
<dbReference type="CDD" id="cd08963">
    <property type="entry name" value="L-asparaginase_I"/>
    <property type="match status" value="1"/>
</dbReference>
<feature type="active site" evidence="8">
    <location>
        <position position="203"/>
    </location>
</feature>
<evidence type="ECO:0000256" key="6">
    <source>
        <dbReference type="PROSITE-ProRule" id="PRU00023"/>
    </source>
</evidence>
<dbReference type="SMART" id="SM00248">
    <property type="entry name" value="ANK"/>
    <property type="match status" value="3"/>
</dbReference>
<dbReference type="PRINTS" id="PR00139">
    <property type="entry name" value="ASNGLNASE"/>
</dbReference>
<dbReference type="EC" id="3.5.1.1" evidence="1"/>
<dbReference type="InterPro" id="IPR037152">
    <property type="entry name" value="L-asparaginase_N_sf"/>
</dbReference>
<dbReference type="SMART" id="SM00870">
    <property type="entry name" value="Asparaginase"/>
    <property type="match status" value="1"/>
</dbReference>
<feature type="region of interest" description="Disordered" evidence="9">
    <location>
        <begin position="75"/>
        <end position="131"/>
    </location>
</feature>
<dbReference type="PROSITE" id="PS51732">
    <property type="entry name" value="ASN_GLN_ASE_3"/>
    <property type="match status" value="1"/>
</dbReference>
<keyword evidence="3" id="KW-0378">Hydrolase</keyword>
<accession>A0A9W8A4P4</accession>
<feature type="repeat" description="ANK" evidence="6">
    <location>
        <begin position="692"/>
        <end position="715"/>
    </location>
</feature>
<dbReference type="PANTHER" id="PTHR11707:SF28">
    <property type="entry name" value="60 KDA LYSOPHOSPHOLIPASE"/>
    <property type="match status" value="1"/>
</dbReference>
<dbReference type="Gene3D" id="1.25.40.20">
    <property type="entry name" value="Ankyrin repeat-containing domain"/>
    <property type="match status" value="2"/>
</dbReference>
<feature type="active site" evidence="7">
    <location>
        <position position="26"/>
    </location>
</feature>
<dbReference type="PANTHER" id="PTHR11707">
    <property type="entry name" value="L-ASPARAGINASE"/>
    <property type="match status" value="1"/>
</dbReference>
<dbReference type="InterPro" id="IPR027474">
    <property type="entry name" value="L-asparaginase_N"/>
</dbReference>
<dbReference type="FunFam" id="3.40.50.40:FF:000001">
    <property type="entry name" value="L-asparaginase 1"/>
    <property type="match status" value="1"/>
</dbReference>
<dbReference type="InterPro" id="IPR036152">
    <property type="entry name" value="Asp/glu_Ase-like_sf"/>
</dbReference>
<dbReference type="InterPro" id="IPR020827">
    <property type="entry name" value="Asparaginase/glutaminase_AS1"/>
</dbReference>
<feature type="repeat" description="ANK" evidence="6">
    <location>
        <begin position="592"/>
        <end position="624"/>
    </location>
</feature>
<dbReference type="PROSITE" id="PS00917">
    <property type="entry name" value="ASN_GLN_ASE_2"/>
    <property type="match status" value="1"/>
</dbReference>
<dbReference type="FunFam" id="3.40.50.1170:FF:000003">
    <property type="entry name" value="60 kDa lysophospholipase"/>
    <property type="match status" value="1"/>
</dbReference>
<dbReference type="Gene3D" id="3.40.50.1170">
    <property type="entry name" value="L-asparaginase, N-terminal domain"/>
    <property type="match status" value="1"/>
</dbReference>
<dbReference type="Proteomes" id="UP001150569">
    <property type="component" value="Unassembled WGS sequence"/>
</dbReference>
<dbReference type="InterPro" id="IPR006034">
    <property type="entry name" value="Asparaginase/glutaminase-like"/>
</dbReference>
<reference evidence="12" key="1">
    <citation type="submission" date="2022-07" db="EMBL/GenBank/DDBJ databases">
        <title>Phylogenomic reconstructions and comparative analyses of Kickxellomycotina fungi.</title>
        <authorList>
            <person name="Reynolds N.K."/>
            <person name="Stajich J.E."/>
            <person name="Barry K."/>
            <person name="Grigoriev I.V."/>
            <person name="Crous P."/>
            <person name="Smith M.E."/>
        </authorList>
    </citation>
    <scope>NUCLEOTIDE SEQUENCE</scope>
    <source>
        <strain evidence="12">RSA 861</strain>
    </source>
</reference>
<evidence type="ECO:0000259" key="11">
    <source>
        <dbReference type="Pfam" id="PF17763"/>
    </source>
</evidence>
<evidence type="ECO:0000256" key="1">
    <source>
        <dbReference type="ARBA" id="ARBA00012920"/>
    </source>
</evidence>
<evidence type="ECO:0000313" key="13">
    <source>
        <dbReference type="Proteomes" id="UP001150569"/>
    </source>
</evidence>
<evidence type="ECO:0000256" key="4">
    <source>
        <dbReference type="ARBA" id="ARBA00023043"/>
    </source>
</evidence>
<dbReference type="GO" id="GO:0006528">
    <property type="term" value="P:asparagine metabolic process"/>
    <property type="evidence" value="ECO:0007669"/>
    <property type="project" value="UniProtKB-ARBA"/>
</dbReference>
<keyword evidence="2" id="KW-0677">Repeat</keyword>
<evidence type="ECO:0000256" key="2">
    <source>
        <dbReference type="ARBA" id="ARBA00022737"/>
    </source>
</evidence>
<dbReference type="PROSITE" id="PS50297">
    <property type="entry name" value="ANK_REP_REGION"/>
    <property type="match status" value="2"/>
</dbReference>
<dbReference type="PIRSF" id="PIRSF500176">
    <property type="entry name" value="L_ASNase"/>
    <property type="match status" value="1"/>
</dbReference>
<dbReference type="InterPro" id="IPR002110">
    <property type="entry name" value="Ankyrin_rpt"/>
</dbReference>
<feature type="region of interest" description="Disordered" evidence="9">
    <location>
        <begin position="483"/>
        <end position="502"/>
    </location>
</feature>
<evidence type="ECO:0000259" key="10">
    <source>
        <dbReference type="Pfam" id="PF00710"/>
    </source>
</evidence>
<evidence type="ECO:0000256" key="3">
    <source>
        <dbReference type="ARBA" id="ARBA00022801"/>
    </source>
</evidence>
<dbReference type="SUPFAM" id="SSF48403">
    <property type="entry name" value="Ankyrin repeat"/>
    <property type="match status" value="1"/>
</dbReference>
<protein>
    <recommendedName>
        <fullName evidence="1">asparaginase</fullName>
        <ecNumber evidence="1">3.5.1.1</ecNumber>
    </recommendedName>
</protein>
<gene>
    <name evidence="12" type="ORF">IWQ60_007801</name>
</gene>
<dbReference type="InterPro" id="IPR036770">
    <property type="entry name" value="Ankyrin_rpt-contain_sf"/>
</dbReference>
<dbReference type="SUPFAM" id="SSF53774">
    <property type="entry name" value="Glutaminase/Asparaginase"/>
    <property type="match status" value="1"/>
</dbReference>
<dbReference type="Gene3D" id="3.40.50.40">
    <property type="match status" value="1"/>
</dbReference>
<dbReference type="InterPro" id="IPR027475">
    <property type="entry name" value="Asparaginase/glutaminase_AS2"/>
</dbReference>
<evidence type="ECO:0000256" key="8">
    <source>
        <dbReference type="PROSITE-ProRule" id="PRU10100"/>
    </source>
</evidence>
<dbReference type="SFLD" id="SFLDS00057">
    <property type="entry name" value="Glutaminase/Asparaginase"/>
    <property type="match status" value="1"/>
</dbReference>
<dbReference type="InterPro" id="IPR027473">
    <property type="entry name" value="L-asparaginase_C"/>
</dbReference>
<feature type="domain" description="Asparaginase/glutaminase C-terminal" evidence="11">
    <location>
        <begin position="324"/>
        <end position="439"/>
    </location>
</feature>
<keyword evidence="4 6" id="KW-0040">ANK repeat</keyword>
<feature type="compositionally biased region" description="Polar residues" evidence="9">
    <location>
        <begin position="112"/>
        <end position="130"/>
    </location>
</feature>
<dbReference type="GO" id="GO:0004067">
    <property type="term" value="F:asparaginase activity"/>
    <property type="evidence" value="ECO:0007669"/>
    <property type="project" value="UniProtKB-UniRule"/>
</dbReference>
<sequence length="772" mass="84532">MLRTADVEDMLMPDVSRVLIIYTGGTIGMKNTEHGYMPEPNYFSSRLSTLGRFHDSTASLSPYALSRTSSTGSMLDLLPPNTATATKLASPGPESDLHSDAAPTDSEVKATSGGQAPTTVNGEDIASDTTSDIDADPIVESSIFSPWLITPPSLYGKRIRYRVLEYCPLLDSCNMTMNHWIHIANDVERFYSHFDAFIILHGTDTMAYTASALSFLLEDLGKTVILTGSQIPISEVRNDAIENLLGALTIAGHFVIPEVSLFFGNTLYRGNRTSKVDAMNFAAFDSPNLQPLVKMGVNIQVNWSDVLRPTALTRFRAHKNMNPNVATLRLFPGITAAAIRAFLRPPLVGVVLETYGAGNAPNTRDDFIRELRLASARGVVIVNCTQCTKGLVSDLYATSKHLAEAQVVPGRDMTSECALTKLSYLLSKNYTPEECRALMGKNLRGELTTVDPHHELKFHNRVHHFLQYLAASMFSQRMLGDLSQPPETHSNVDRNGDADAGSNDTAELACALRSLHMSHVGSAVGSHGDGEVSNPEGAVPNLTTTREERHAVEKTLFPILICAASATGDLDGLRALRQILGSQFQLNCVDYSGRTPLHLAAGRNRATAVEFLLRNGASVHVLDQAGHTPLFDAVLQRNRRCIEMLVLAGAHFNDKELGELNFRFLNAAVKGDIDLLEMFVLGGMDVNRPGFDNRTALHLACSAGQVKSVTYLLDHPKIKLGLRDRWGRTALEDSQAFYDTMSDNDGTSRHKKGTMRILIQLLKEKVNQLNQI</sequence>
<dbReference type="InterPro" id="IPR040919">
    <property type="entry name" value="Asparaginase_C"/>
</dbReference>
<dbReference type="Pfam" id="PF17763">
    <property type="entry name" value="Asparaginase_C"/>
    <property type="match status" value="1"/>
</dbReference>
<organism evidence="12 13">
    <name type="scientific">Tieghemiomyces parasiticus</name>
    <dbReference type="NCBI Taxonomy" id="78921"/>
    <lineage>
        <taxon>Eukaryota</taxon>
        <taxon>Fungi</taxon>
        <taxon>Fungi incertae sedis</taxon>
        <taxon>Zoopagomycota</taxon>
        <taxon>Kickxellomycotina</taxon>
        <taxon>Dimargaritomycetes</taxon>
        <taxon>Dimargaritales</taxon>
        <taxon>Dimargaritaceae</taxon>
        <taxon>Tieghemiomyces</taxon>
    </lineage>
</organism>
<dbReference type="PIRSF" id="PIRSF001220">
    <property type="entry name" value="L-ASNase_gatD"/>
    <property type="match status" value="1"/>
</dbReference>
<proteinExistence type="inferred from homology"/>
<dbReference type="Pfam" id="PF12796">
    <property type="entry name" value="Ank_2"/>
    <property type="match status" value="2"/>
</dbReference>
<dbReference type="OrthoDB" id="5550832at2759"/>